<keyword evidence="11" id="KW-1185">Reference proteome</keyword>
<feature type="transmembrane region" description="Helical" evidence="7">
    <location>
        <begin position="507"/>
        <end position="530"/>
    </location>
</feature>
<gene>
    <name evidence="10" type="primary">macB_3</name>
    <name evidence="10" type="ORF">LuPra_00144</name>
</gene>
<evidence type="ECO:0000313" key="11">
    <source>
        <dbReference type="Proteomes" id="UP000076079"/>
    </source>
</evidence>
<feature type="domain" description="ABC3 transporter permease C-terminal" evidence="8">
    <location>
        <begin position="781"/>
        <end position="894"/>
    </location>
</feature>
<evidence type="ECO:0000256" key="5">
    <source>
        <dbReference type="ARBA" id="ARBA00023136"/>
    </source>
</evidence>
<keyword evidence="10" id="KW-0067">ATP-binding</keyword>
<keyword evidence="3 7" id="KW-0812">Transmembrane</keyword>
<dbReference type="InterPro" id="IPR050250">
    <property type="entry name" value="Macrolide_Exporter_MacB"/>
</dbReference>
<feature type="transmembrane region" description="Helical" evidence="7">
    <location>
        <begin position="460"/>
        <end position="486"/>
    </location>
</feature>
<keyword evidence="2" id="KW-1003">Cell membrane</keyword>
<dbReference type="GO" id="GO:0005886">
    <property type="term" value="C:plasma membrane"/>
    <property type="evidence" value="ECO:0007669"/>
    <property type="project" value="UniProtKB-SubCell"/>
</dbReference>
<comment type="similarity">
    <text evidence="6">Belongs to the ABC-4 integral membrane protein family.</text>
</comment>
<dbReference type="InterPro" id="IPR025857">
    <property type="entry name" value="MacB_PCD"/>
</dbReference>
<evidence type="ECO:0000256" key="2">
    <source>
        <dbReference type="ARBA" id="ARBA00022475"/>
    </source>
</evidence>
<dbReference type="NCBIfam" id="TIGR03434">
    <property type="entry name" value="ADOP"/>
    <property type="match status" value="1"/>
</dbReference>
<keyword evidence="5 7" id="KW-0472">Membrane</keyword>
<dbReference type="AlphaFoldDB" id="A0A143PFA8"/>
<feature type="transmembrane region" description="Helical" evidence="7">
    <location>
        <begin position="865"/>
        <end position="886"/>
    </location>
</feature>
<dbReference type="GO" id="GO:0005524">
    <property type="term" value="F:ATP binding"/>
    <property type="evidence" value="ECO:0007669"/>
    <property type="project" value="UniProtKB-KW"/>
</dbReference>
<dbReference type="Proteomes" id="UP000076079">
    <property type="component" value="Chromosome"/>
</dbReference>
<accession>A0A143PFA8</accession>
<evidence type="ECO:0000256" key="1">
    <source>
        <dbReference type="ARBA" id="ARBA00004651"/>
    </source>
</evidence>
<evidence type="ECO:0000259" key="9">
    <source>
        <dbReference type="Pfam" id="PF12704"/>
    </source>
</evidence>
<feature type="transmembrane region" description="Helical" evidence="7">
    <location>
        <begin position="781"/>
        <end position="803"/>
    </location>
</feature>
<dbReference type="InterPro" id="IPR047928">
    <property type="entry name" value="Perm_prefix_1"/>
</dbReference>
<feature type="transmembrane region" description="Helical" evidence="7">
    <location>
        <begin position="418"/>
        <end position="440"/>
    </location>
</feature>
<feature type="transmembrane region" description="Helical" evidence="7">
    <location>
        <begin position="95"/>
        <end position="118"/>
    </location>
</feature>
<dbReference type="PATRIC" id="fig|1813736.3.peg.155"/>
<dbReference type="EC" id="3.6.3.-" evidence="10"/>
<evidence type="ECO:0000256" key="4">
    <source>
        <dbReference type="ARBA" id="ARBA00022989"/>
    </source>
</evidence>
<evidence type="ECO:0000256" key="6">
    <source>
        <dbReference type="ARBA" id="ARBA00038076"/>
    </source>
</evidence>
<dbReference type="InterPro" id="IPR003838">
    <property type="entry name" value="ABC3_permease_C"/>
</dbReference>
<dbReference type="STRING" id="1855912.LuPra_00144"/>
<dbReference type="GO" id="GO:0022857">
    <property type="term" value="F:transmembrane transporter activity"/>
    <property type="evidence" value="ECO:0007669"/>
    <property type="project" value="TreeGrafter"/>
</dbReference>
<dbReference type="RefSeq" id="WP_110168991.1">
    <property type="nucleotide sequence ID" value="NZ_CP015136.1"/>
</dbReference>
<evidence type="ECO:0000259" key="8">
    <source>
        <dbReference type="Pfam" id="PF02687"/>
    </source>
</evidence>
<dbReference type="PANTHER" id="PTHR30572:SF4">
    <property type="entry name" value="ABC TRANSPORTER PERMEASE YTRF"/>
    <property type="match status" value="1"/>
</dbReference>
<evidence type="ECO:0000256" key="3">
    <source>
        <dbReference type="ARBA" id="ARBA00022692"/>
    </source>
</evidence>
<dbReference type="GO" id="GO:0016787">
    <property type="term" value="F:hydrolase activity"/>
    <property type="evidence" value="ECO:0007669"/>
    <property type="project" value="UniProtKB-KW"/>
</dbReference>
<keyword evidence="10" id="KW-0378">Hydrolase</keyword>
<dbReference type="PANTHER" id="PTHR30572">
    <property type="entry name" value="MEMBRANE COMPONENT OF TRANSPORTER-RELATED"/>
    <property type="match status" value="1"/>
</dbReference>
<dbReference type="EMBL" id="CP015136">
    <property type="protein sequence ID" value="AMY06980.1"/>
    <property type="molecule type" value="Genomic_DNA"/>
</dbReference>
<organism evidence="10 11">
    <name type="scientific">Luteitalea pratensis</name>
    <dbReference type="NCBI Taxonomy" id="1855912"/>
    <lineage>
        <taxon>Bacteria</taxon>
        <taxon>Pseudomonadati</taxon>
        <taxon>Acidobacteriota</taxon>
        <taxon>Vicinamibacteria</taxon>
        <taxon>Vicinamibacterales</taxon>
        <taxon>Vicinamibacteraceae</taxon>
        <taxon>Luteitalea</taxon>
    </lineage>
</organism>
<evidence type="ECO:0000313" key="10">
    <source>
        <dbReference type="EMBL" id="AMY06980.1"/>
    </source>
</evidence>
<dbReference type="InterPro" id="IPR017800">
    <property type="entry name" value="ADOP"/>
</dbReference>
<keyword evidence="10" id="KW-0547">Nucleotide-binding</keyword>
<feature type="domain" description="MacB-like periplasmic core" evidence="9">
    <location>
        <begin position="97"/>
        <end position="316"/>
    </location>
</feature>
<keyword evidence="4 7" id="KW-1133">Transmembrane helix</keyword>
<dbReference type="Pfam" id="PF12704">
    <property type="entry name" value="MacB_PCD"/>
    <property type="match status" value="2"/>
</dbReference>
<dbReference type="OrthoDB" id="100547at2"/>
<feature type="transmembrane region" description="Helical" evidence="7">
    <location>
        <begin position="364"/>
        <end position="387"/>
    </location>
</feature>
<dbReference type="NCBIfam" id="NF038403">
    <property type="entry name" value="perm_prefix_1"/>
    <property type="match status" value="1"/>
</dbReference>
<protein>
    <submittedName>
        <fullName evidence="10">Macrolide export ATP-binding/permease protein MacB</fullName>
        <ecNumber evidence="10">3.6.3.-</ecNumber>
    </submittedName>
</protein>
<dbReference type="Pfam" id="PF02687">
    <property type="entry name" value="FtsX"/>
    <property type="match status" value="2"/>
</dbReference>
<reference evidence="11" key="2">
    <citation type="submission" date="2016-04" db="EMBL/GenBank/DDBJ databases">
        <title>First Complete Genome Sequence of a Subdivision 6 Acidobacterium.</title>
        <authorList>
            <person name="Huang S."/>
            <person name="Vieira S."/>
            <person name="Bunk B."/>
            <person name="Riedel T."/>
            <person name="Sproeer C."/>
            <person name="Overmann J."/>
        </authorList>
    </citation>
    <scope>NUCLEOTIDE SEQUENCE [LARGE SCALE GENOMIC DNA]</scope>
    <source>
        <strain evidence="11">DSM 100886 HEG_-6_39</strain>
    </source>
</reference>
<feature type="transmembrane region" description="Helical" evidence="7">
    <location>
        <begin position="833"/>
        <end position="853"/>
    </location>
</feature>
<dbReference type="KEGG" id="abac:LuPra_00144"/>
<sequence>MAAVQRFIGGVKALLGGRRAEQDLDDEVQAYLVSSIEAKVRAGMTPEDARRAARVELGSIDAVKEQTREVGWESTVEHACRDVRYASRTLRKSPAFSAVVVLTLTLGIGANTAIFSAVNAIMLRALPADRPEELISVTALYPDGREPFSYAAYRTIAADGAHLADALAASPARREAVAFDGPPEAVDLKWVSGNYFTTLGVTTSVGRPLLASDDLQPPGVGVAVISDAFWTRRFGRDPAVVGRTVRLKGTPFVVVGVGRRGFASETPGESVDVWMPLSAQPNAPQWLWTGHSTTWLSVLARRRPGVDLVQARAGLEPVYERIRADVAAGTDSAEFRRSVLESRLGVSEASQGISRLRDNLTTPLMLLMGIVGLVLLVACANVANLMLARAVARRREIAMCLALGAGRSRLIGQGMIEALLLAGLGGIGGFLLAIWGTSALSSLLSGVLPVAIDISPDGRVLLFAGLISCGTAVLFGFMPTLAASSLDPLGVLRSGGAGGRGASRIPFGRTLVVTQIAVSLVLLVAAGLFVRSLMSLREVDLGFDPGQVVLLRVSPPADQQPVPPETRRQLYRELLERAARVPGVAGASATFSGLLSSDTWRNVIAIEGVTPPDGQTLRSVVNAVTPAYFDVLRIDLLGGRHFTDDDREEATKVVIVNDAFARRHFGGVDPVGRRVGLCRSEPCVPATTTMMEIVGVVEDAKHADLRAPAAPILYVPFAQTEQNLREIQVRTAGDESTVASTLYRALADVDPRLTIVGMTTARDRVDAALATENMVARVSSAFGLLALALAAVGLCGLVAYMTTQRTQEIGIRMALGAGRRDVRRLVLGNTVRLVALGAALGIPAALALTRLLSDLLYQVEPYDPVVLSLSLGVLACVALIAGYLPAQRAARVDPMKALRVE</sequence>
<evidence type="ECO:0000256" key="7">
    <source>
        <dbReference type="SAM" id="Phobius"/>
    </source>
</evidence>
<comment type="subcellular location">
    <subcellularLocation>
        <location evidence="1">Cell membrane</location>
        <topology evidence="1">Multi-pass membrane protein</topology>
    </subcellularLocation>
</comment>
<name>A0A143PFA8_LUTPR</name>
<feature type="domain" description="ABC3 transporter permease C-terminal" evidence="8">
    <location>
        <begin position="370"/>
        <end position="488"/>
    </location>
</feature>
<reference evidence="10 11" key="1">
    <citation type="journal article" date="2016" name="Genome Announc.">
        <title>First Complete Genome Sequence of a Subdivision 6 Acidobacterium Strain.</title>
        <authorList>
            <person name="Huang S."/>
            <person name="Vieira S."/>
            <person name="Bunk B."/>
            <person name="Riedel T."/>
            <person name="Sproer C."/>
            <person name="Overmann J."/>
        </authorList>
    </citation>
    <scope>NUCLEOTIDE SEQUENCE [LARGE SCALE GENOMIC DNA]</scope>
    <source>
        <strain evidence="11">DSM 100886 HEG_-6_39</strain>
    </source>
</reference>
<feature type="domain" description="MacB-like periplasmic core" evidence="9">
    <location>
        <begin position="516"/>
        <end position="736"/>
    </location>
</feature>
<proteinExistence type="inferred from homology"/>